<dbReference type="EMBL" id="EQ973882">
    <property type="protein sequence ID" value="EEF40669.1"/>
    <property type="molecule type" value="Genomic_DNA"/>
</dbReference>
<accession>B9S6R3</accession>
<dbReference type="GO" id="GO:0048364">
    <property type="term" value="P:root development"/>
    <property type="evidence" value="ECO:0007669"/>
    <property type="project" value="InterPro"/>
</dbReference>
<proteinExistence type="predicted"/>
<organism evidence="2 3">
    <name type="scientific">Ricinus communis</name>
    <name type="common">Castor bean</name>
    <dbReference type="NCBI Taxonomy" id="3988"/>
    <lineage>
        <taxon>Eukaryota</taxon>
        <taxon>Viridiplantae</taxon>
        <taxon>Streptophyta</taxon>
        <taxon>Embryophyta</taxon>
        <taxon>Tracheophyta</taxon>
        <taxon>Spermatophyta</taxon>
        <taxon>Magnoliopsida</taxon>
        <taxon>eudicotyledons</taxon>
        <taxon>Gunneridae</taxon>
        <taxon>Pentapetalae</taxon>
        <taxon>rosids</taxon>
        <taxon>fabids</taxon>
        <taxon>Malpighiales</taxon>
        <taxon>Euphorbiaceae</taxon>
        <taxon>Acalyphoideae</taxon>
        <taxon>Acalypheae</taxon>
        <taxon>Ricinus</taxon>
    </lineage>
</organism>
<dbReference type="GO" id="GO:0048367">
    <property type="term" value="P:shoot system development"/>
    <property type="evidence" value="ECO:0007669"/>
    <property type="project" value="InterPro"/>
</dbReference>
<feature type="compositionally biased region" description="Basic residues" evidence="1">
    <location>
        <begin position="202"/>
        <end position="221"/>
    </location>
</feature>
<protein>
    <submittedName>
        <fullName evidence="2">Uncharacterized protein</fullName>
    </submittedName>
</protein>
<name>B9S6R3_RICCO</name>
<dbReference type="Proteomes" id="UP000008311">
    <property type="component" value="Unassembled WGS sequence"/>
</dbReference>
<keyword evidence="3" id="KW-1185">Reference proteome</keyword>
<evidence type="ECO:0000256" key="1">
    <source>
        <dbReference type="SAM" id="MobiDB-lite"/>
    </source>
</evidence>
<evidence type="ECO:0000313" key="2">
    <source>
        <dbReference type="EMBL" id="EEF40669.1"/>
    </source>
</evidence>
<evidence type="ECO:0000313" key="3">
    <source>
        <dbReference type="Proteomes" id="UP000008311"/>
    </source>
</evidence>
<dbReference type="InParanoid" id="B9S6R3"/>
<dbReference type="Pfam" id="PF03087">
    <property type="entry name" value="BPS1"/>
    <property type="match status" value="1"/>
</dbReference>
<dbReference type="PANTHER" id="PTHR33070">
    <property type="entry name" value="OS06G0725500 PROTEIN"/>
    <property type="match status" value="1"/>
</dbReference>
<dbReference type="InterPro" id="IPR004320">
    <property type="entry name" value="BPS1_pln"/>
</dbReference>
<gene>
    <name evidence="2" type="ORF">RCOM_0872170</name>
</gene>
<dbReference type="AlphaFoldDB" id="B9S6R3"/>
<sequence>MANRCHVRSISLPSRSHPATIRIEEELSKLKPLEASSASTLSSLCFDLSGVDGLYHCVNDLLHLASTQQVLSRHQSQKCLNQLIDWSVRLIDACSITRDAMLQFKEQVQALQSALRRRKGDLSIQENICRMREKLSCVRPERPMWYPLFPAIAASSLVSVERASVPRPLCVRRSCSGVWTSRGNPEPVRCKRNSGIRAPFGRHRRRTRSNSAKHCRHRRRAPPPSPPCTAAICHLRPLL</sequence>
<reference evidence="3" key="1">
    <citation type="journal article" date="2010" name="Nat. Biotechnol.">
        <title>Draft genome sequence of the oilseed species Ricinus communis.</title>
        <authorList>
            <person name="Chan A.P."/>
            <person name="Crabtree J."/>
            <person name="Zhao Q."/>
            <person name="Lorenzi H."/>
            <person name="Orvis J."/>
            <person name="Puiu D."/>
            <person name="Melake-Berhan A."/>
            <person name="Jones K.M."/>
            <person name="Redman J."/>
            <person name="Chen G."/>
            <person name="Cahoon E.B."/>
            <person name="Gedil M."/>
            <person name="Stanke M."/>
            <person name="Haas B.J."/>
            <person name="Wortman J.R."/>
            <person name="Fraser-Liggett C.M."/>
            <person name="Ravel J."/>
            <person name="Rabinowicz P.D."/>
        </authorList>
    </citation>
    <scope>NUCLEOTIDE SEQUENCE [LARGE SCALE GENOMIC DNA]</scope>
    <source>
        <strain evidence="3">cv. Hale</strain>
    </source>
</reference>
<dbReference type="eggNOG" id="ENOG502QUY1">
    <property type="taxonomic scope" value="Eukaryota"/>
</dbReference>
<feature type="region of interest" description="Disordered" evidence="1">
    <location>
        <begin position="202"/>
        <end position="225"/>
    </location>
</feature>
<dbReference type="STRING" id="3988.B9S6R3"/>
<dbReference type="PANTHER" id="PTHR33070:SF109">
    <property type="entry name" value="DOMAIN PROTEIN, PUTATIVE (DUF241)-RELATED"/>
    <property type="match status" value="1"/>
</dbReference>